<dbReference type="EMBL" id="JACJLL010000077">
    <property type="protein sequence ID" value="MBM6820013.1"/>
    <property type="molecule type" value="Genomic_DNA"/>
</dbReference>
<dbReference type="Gene3D" id="3.20.20.70">
    <property type="entry name" value="Aldolase class I"/>
    <property type="match status" value="1"/>
</dbReference>
<dbReference type="Proteomes" id="UP000767334">
    <property type="component" value="Unassembled WGS sequence"/>
</dbReference>
<dbReference type="CDD" id="cd00564">
    <property type="entry name" value="TMP_TenI"/>
    <property type="match status" value="1"/>
</dbReference>
<gene>
    <name evidence="4" type="ORF">H6A19_11820</name>
</gene>
<accession>A0ABS2FHL5</accession>
<dbReference type="PANTHER" id="PTHR20857">
    <property type="entry name" value="THIAMINE-PHOSPHATE PYROPHOSPHORYLASE"/>
    <property type="match status" value="1"/>
</dbReference>
<dbReference type="Pfam" id="PF02581">
    <property type="entry name" value="TMP-TENI"/>
    <property type="match status" value="1"/>
</dbReference>
<name>A0ABS2FHL5_9CLOT</name>
<keyword evidence="5" id="KW-1185">Reference proteome</keyword>
<dbReference type="InterPro" id="IPR036206">
    <property type="entry name" value="ThiamineP_synth_sf"/>
</dbReference>
<dbReference type="InterPro" id="IPR022998">
    <property type="entry name" value="ThiamineP_synth_TenI"/>
</dbReference>
<evidence type="ECO:0000313" key="5">
    <source>
        <dbReference type="Proteomes" id="UP000767334"/>
    </source>
</evidence>
<evidence type="ECO:0000259" key="3">
    <source>
        <dbReference type="Pfam" id="PF02581"/>
    </source>
</evidence>
<reference evidence="4 5" key="1">
    <citation type="journal article" date="2021" name="Sci. Rep.">
        <title>The distribution of antibiotic resistance genes in chicken gut microbiota commensals.</title>
        <authorList>
            <person name="Juricova H."/>
            <person name="Matiasovicova J."/>
            <person name="Kubasova T."/>
            <person name="Cejkova D."/>
            <person name="Rychlik I."/>
        </authorList>
    </citation>
    <scope>NUCLEOTIDE SEQUENCE [LARGE SCALE GENOMIC DNA]</scope>
    <source>
        <strain evidence="4 5">An435</strain>
    </source>
</reference>
<evidence type="ECO:0000313" key="4">
    <source>
        <dbReference type="EMBL" id="MBM6820013.1"/>
    </source>
</evidence>
<proteinExistence type="predicted"/>
<sequence length="186" mass="21483">MYFITNRSLVNEEKYFEVIKKVSTYPNIRIILREKDLSDKAYEELYYKVKELATNSEIIINSKLKVFKKVNEEIIQLSFNDFMSLGEFDYNVGVSVHTVEEGILAYNKGAKYLLASHIFETKCKEGLEPKGIQFISKLREHVNCEIIALGGINCDNYINVIEAGANGIAVMSLFYNDYDFDRFIKL</sequence>
<evidence type="ECO:0000256" key="1">
    <source>
        <dbReference type="ARBA" id="ARBA00004948"/>
    </source>
</evidence>
<dbReference type="InterPro" id="IPR013785">
    <property type="entry name" value="Aldolase_TIM"/>
</dbReference>
<keyword evidence="2" id="KW-0784">Thiamine biosynthesis</keyword>
<feature type="domain" description="Thiamine phosphate synthase/TenI" evidence="3">
    <location>
        <begin position="1"/>
        <end position="172"/>
    </location>
</feature>
<protein>
    <submittedName>
        <fullName evidence="4">Thiamine phosphate synthase</fullName>
    </submittedName>
</protein>
<comment type="caution">
    <text evidence="4">The sequence shown here is derived from an EMBL/GenBank/DDBJ whole genome shotgun (WGS) entry which is preliminary data.</text>
</comment>
<dbReference type="SUPFAM" id="SSF51391">
    <property type="entry name" value="Thiamin phosphate synthase"/>
    <property type="match status" value="1"/>
</dbReference>
<comment type="pathway">
    <text evidence="1">Cofactor biosynthesis; thiamine diphosphate biosynthesis.</text>
</comment>
<dbReference type="PANTHER" id="PTHR20857:SF15">
    <property type="entry name" value="THIAMINE-PHOSPHATE SYNTHASE"/>
    <property type="match status" value="1"/>
</dbReference>
<organism evidence="4 5">
    <name type="scientific">Clostridium saudiense</name>
    <dbReference type="NCBI Taxonomy" id="1414720"/>
    <lineage>
        <taxon>Bacteria</taxon>
        <taxon>Bacillati</taxon>
        <taxon>Bacillota</taxon>
        <taxon>Clostridia</taxon>
        <taxon>Eubacteriales</taxon>
        <taxon>Clostridiaceae</taxon>
        <taxon>Clostridium</taxon>
    </lineage>
</organism>
<evidence type="ECO:0000256" key="2">
    <source>
        <dbReference type="ARBA" id="ARBA00022977"/>
    </source>
</evidence>